<evidence type="ECO:0000313" key="2">
    <source>
        <dbReference type="Proteomes" id="UP001141806"/>
    </source>
</evidence>
<evidence type="ECO:0000313" key="1">
    <source>
        <dbReference type="EMBL" id="KAJ4962311.1"/>
    </source>
</evidence>
<name>A0A9Q0K414_9MAGN</name>
<dbReference type="Proteomes" id="UP001141806">
    <property type="component" value="Unassembled WGS sequence"/>
</dbReference>
<organism evidence="1 2">
    <name type="scientific">Protea cynaroides</name>
    <dbReference type="NCBI Taxonomy" id="273540"/>
    <lineage>
        <taxon>Eukaryota</taxon>
        <taxon>Viridiplantae</taxon>
        <taxon>Streptophyta</taxon>
        <taxon>Embryophyta</taxon>
        <taxon>Tracheophyta</taxon>
        <taxon>Spermatophyta</taxon>
        <taxon>Magnoliopsida</taxon>
        <taxon>Proteales</taxon>
        <taxon>Proteaceae</taxon>
        <taxon>Protea</taxon>
    </lineage>
</organism>
<dbReference type="AlphaFoldDB" id="A0A9Q0K414"/>
<dbReference type="EMBL" id="JAMYWD010000008">
    <property type="protein sequence ID" value="KAJ4962311.1"/>
    <property type="molecule type" value="Genomic_DNA"/>
</dbReference>
<comment type="caution">
    <text evidence="1">The sequence shown here is derived from an EMBL/GenBank/DDBJ whole genome shotgun (WGS) entry which is preliminary data.</text>
</comment>
<accession>A0A9Q0K414</accession>
<proteinExistence type="predicted"/>
<sequence>MDVEYPWESDKSGVEMARVWFFPAIMESMIEEVQQGSVGSMRSGRERIPSGVAEAWSLMPMIFSTDGLSLVMADGSLTLASGSLDLLLSTSGLPTEVMRYGSETMDRPGDQMTLTVFNASGMGPFAVGVGNRNGINAVTISQRLQREVCMLRPDHVFLQKDGCLMIELQQGCESVIHTAVFAGCW</sequence>
<gene>
    <name evidence="1" type="ORF">NE237_022250</name>
</gene>
<reference evidence="1" key="1">
    <citation type="journal article" date="2023" name="Plant J.">
        <title>The genome of the king protea, Protea cynaroides.</title>
        <authorList>
            <person name="Chang J."/>
            <person name="Duong T.A."/>
            <person name="Schoeman C."/>
            <person name="Ma X."/>
            <person name="Roodt D."/>
            <person name="Barker N."/>
            <person name="Li Z."/>
            <person name="Van de Peer Y."/>
            <person name="Mizrachi E."/>
        </authorList>
    </citation>
    <scope>NUCLEOTIDE SEQUENCE</scope>
    <source>
        <tissue evidence="1">Young leaves</tissue>
    </source>
</reference>
<protein>
    <submittedName>
        <fullName evidence="1">Uncharacterized protein</fullName>
    </submittedName>
</protein>
<keyword evidence="2" id="KW-1185">Reference proteome</keyword>